<evidence type="ECO:0000313" key="16">
    <source>
        <dbReference type="EMBL" id="KAK7316302.1"/>
    </source>
</evidence>
<feature type="compositionally biased region" description="Polar residues" evidence="15">
    <location>
        <begin position="123"/>
        <end position="137"/>
    </location>
</feature>
<evidence type="ECO:0000313" key="17">
    <source>
        <dbReference type="Proteomes" id="UP001367508"/>
    </source>
</evidence>
<keyword evidence="6" id="KW-0021">Allosteric enzyme</keyword>
<sequence>MYTTISIIEKTRHTPTQRPNQAREQDKKPLSLSRSLIDLERRERLQFATTMASTMWLSANSTRTEAFTRRNSISGFIGVASRSSSKSKLLFIRRNVNLNLRRSSFSVKCVSGNEAKQKLQDPVPQQQEATTSLSSFTPDASSIASSIKYHSEFSPVFSPENFELPQAFFATAQSVQDALIINWNATYNYYEKLNVKQAYYLSMEFLQGRALLNAIGNLELTGPYAEALSKLGYKLEDVVHQEPDAALGNGGLGRLASCFLDSLATLSYPAWGYGLRYKYGLFKQRITKDGQEEVAEDWLEMGNPWEIIRNDVSYPIKFYGKVVSGSDGKKHWIGGEDIKAVAHDVPIPGYKTKTTNNLRLWSTKAASEEFDLYAFNAGRHTEAYEALSNAEKICYILYPGDESIEGKILRLKQQYTLCSASLQDIIAQFERRSGESVNWEEFPEKVAVQMNDTHPTLCIPELMRILIDVKGLSWKDAWNITQRTVAYTNHTVLPEALEKWSLDLMQKLLPRHIEIIEMIDEELVRTIIAEYGTADSDLLEKKLKEMRILENVEWPAEFADILVKSKETIAIPTEELQNSEQVEEEKEEEEEDKDDDDEMEEAIAKKNGTDGSSIEDEKEELPEPVPEPPKLVRMANLCVVGGHAVNGVAEIHSEIVKDEVFNAFYKLWPEKFQNKTNGVTPRRWIRFCNPDLSKILTEWIGTEDWVLNTQKLAELQKFVDNEDLHAQWREAKRSNKVKVAAFIRERTGYSVNPDAMFDIQVKRIHEYKRQLLNILGIVYRYKKMKEMSSAERKANFVPRVCIFGGKAFATYVQAKRIVKFITDVGATINHDPEIGDLLKVVFVPDYNVSVAEMLIPASELSQHISTAGMEASGTSNMKFAMNGCILIGTLDGANVEIREEVGADNFFLFGAKAHEIVGLRKERAEGKFVPDPRFEEVKEFVRSGVFGPYNYDELMGSLEGNEGFGRADYFLVGKDFPSYIECQEKVDEAYRDQKKWTRMSILNTAGSHKFSSDRTIHEYARDIWNIEPVKLP</sequence>
<accession>A0AAN9KF46</accession>
<comment type="function">
    <text evidence="14">Allosteric enzyme that catalyzes the rate-limiting step in glycogen catabolism, the phosphorolytic cleavage of glycogen to produce glucose-1-phosphate, and plays a central role in maintaining cellular and organismal glucose homeostasis.</text>
</comment>
<dbReference type="GO" id="GO:0005980">
    <property type="term" value="P:glycogen catabolic process"/>
    <property type="evidence" value="ECO:0007669"/>
    <property type="project" value="TreeGrafter"/>
</dbReference>
<protein>
    <recommendedName>
        <fullName evidence="14">Alpha-1,4 glucan phosphorylase</fullName>
        <ecNumber evidence="14">2.4.1.1</ecNumber>
    </recommendedName>
</protein>
<evidence type="ECO:0000256" key="3">
    <source>
        <dbReference type="ARBA" id="ARBA00004229"/>
    </source>
</evidence>
<keyword evidence="10 13" id="KW-0663">Pyridoxal phosphate</keyword>
<dbReference type="GO" id="GO:0030170">
    <property type="term" value="F:pyridoxal phosphate binding"/>
    <property type="evidence" value="ECO:0007669"/>
    <property type="project" value="InterPro"/>
</dbReference>
<organism evidence="16 17">
    <name type="scientific">Canavalia gladiata</name>
    <name type="common">Sword bean</name>
    <name type="synonym">Dolichos gladiatus</name>
    <dbReference type="NCBI Taxonomy" id="3824"/>
    <lineage>
        <taxon>Eukaryota</taxon>
        <taxon>Viridiplantae</taxon>
        <taxon>Streptophyta</taxon>
        <taxon>Embryophyta</taxon>
        <taxon>Tracheophyta</taxon>
        <taxon>Spermatophyta</taxon>
        <taxon>Magnoliopsida</taxon>
        <taxon>eudicotyledons</taxon>
        <taxon>Gunneridae</taxon>
        <taxon>Pentapetalae</taxon>
        <taxon>rosids</taxon>
        <taxon>fabids</taxon>
        <taxon>Fabales</taxon>
        <taxon>Fabaceae</taxon>
        <taxon>Papilionoideae</taxon>
        <taxon>50 kb inversion clade</taxon>
        <taxon>NPAAA clade</taxon>
        <taxon>indigoferoid/millettioid clade</taxon>
        <taxon>Phaseoleae</taxon>
        <taxon>Canavalia</taxon>
    </lineage>
</organism>
<evidence type="ECO:0000256" key="14">
    <source>
        <dbReference type="RuleBase" id="RU000587"/>
    </source>
</evidence>
<evidence type="ECO:0000256" key="2">
    <source>
        <dbReference type="ARBA" id="ARBA00001933"/>
    </source>
</evidence>
<dbReference type="Pfam" id="PF00343">
    <property type="entry name" value="Phosphorylase"/>
    <property type="match status" value="2"/>
</dbReference>
<dbReference type="CDD" id="cd04300">
    <property type="entry name" value="GT35_Glycogen_Phosphorylase"/>
    <property type="match status" value="1"/>
</dbReference>
<evidence type="ECO:0000256" key="11">
    <source>
        <dbReference type="ARBA" id="ARBA00022946"/>
    </source>
</evidence>
<keyword evidence="9 14" id="KW-0808">Transferase</keyword>
<evidence type="ECO:0000256" key="10">
    <source>
        <dbReference type="ARBA" id="ARBA00022898"/>
    </source>
</evidence>
<dbReference type="PIRSF" id="PIRSF000460">
    <property type="entry name" value="Pprylas_GlgP"/>
    <property type="match status" value="1"/>
</dbReference>
<comment type="similarity">
    <text evidence="4 14">Belongs to the glycogen phosphorylase family.</text>
</comment>
<keyword evidence="11" id="KW-0809">Transit peptide</keyword>
<comment type="catalytic activity">
    <reaction evidence="1 14">
        <text>[(1-&gt;4)-alpha-D-glucosyl](n) + phosphate = [(1-&gt;4)-alpha-D-glucosyl](n-1) + alpha-D-glucose 1-phosphate</text>
        <dbReference type="Rhea" id="RHEA:41732"/>
        <dbReference type="Rhea" id="RHEA-COMP:9584"/>
        <dbReference type="Rhea" id="RHEA-COMP:9586"/>
        <dbReference type="ChEBI" id="CHEBI:15444"/>
        <dbReference type="ChEBI" id="CHEBI:43474"/>
        <dbReference type="ChEBI" id="CHEBI:58601"/>
        <dbReference type="EC" id="2.4.1.1"/>
    </reaction>
</comment>
<dbReference type="Gene3D" id="3.40.50.2000">
    <property type="entry name" value="Glycogen Phosphorylase B"/>
    <property type="match status" value="2"/>
</dbReference>
<evidence type="ECO:0000256" key="7">
    <source>
        <dbReference type="ARBA" id="ARBA00022640"/>
    </source>
</evidence>
<dbReference type="PANTHER" id="PTHR11468">
    <property type="entry name" value="GLYCOGEN PHOSPHORYLASE"/>
    <property type="match status" value="1"/>
</dbReference>
<comment type="cofactor">
    <cofactor evidence="2 14">
        <name>pyridoxal 5'-phosphate</name>
        <dbReference type="ChEBI" id="CHEBI:597326"/>
    </cofactor>
</comment>
<dbReference type="InterPro" id="IPR011833">
    <property type="entry name" value="Glycg_phsphrylas"/>
</dbReference>
<dbReference type="EMBL" id="JAYMYQ010000008">
    <property type="protein sequence ID" value="KAK7316302.1"/>
    <property type="molecule type" value="Genomic_DNA"/>
</dbReference>
<dbReference type="GO" id="GO:0008184">
    <property type="term" value="F:glycogen phosphorylase activity"/>
    <property type="evidence" value="ECO:0007669"/>
    <property type="project" value="InterPro"/>
</dbReference>
<keyword evidence="5" id="KW-0150">Chloroplast</keyword>
<dbReference type="NCBIfam" id="TIGR02093">
    <property type="entry name" value="P_ylase"/>
    <property type="match status" value="1"/>
</dbReference>
<dbReference type="InterPro" id="IPR035090">
    <property type="entry name" value="Pyridoxal_P_attach_site"/>
</dbReference>
<comment type="subcellular location">
    <subcellularLocation>
        <location evidence="3">Plastid</location>
        <location evidence="3">Chloroplast</location>
    </subcellularLocation>
</comment>
<evidence type="ECO:0000256" key="4">
    <source>
        <dbReference type="ARBA" id="ARBA00006047"/>
    </source>
</evidence>
<feature type="modified residue" description="N6-(pyridoxal phosphate)lysine" evidence="13">
    <location>
        <position position="878"/>
    </location>
</feature>
<name>A0AAN9KF46_CANGL</name>
<dbReference type="Proteomes" id="UP001367508">
    <property type="component" value="Unassembled WGS sequence"/>
</dbReference>
<feature type="compositionally biased region" description="Acidic residues" evidence="15">
    <location>
        <begin position="613"/>
        <end position="622"/>
    </location>
</feature>
<dbReference type="FunFam" id="3.40.50.2000:FF:000003">
    <property type="entry name" value="Alpha-1,4 glucan phosphorylase"/>
    <property type="match status" value="1"/>
</dbReference>
<evidence type="ECO:0000256" key="13">
    <source>
        <dbReference type="PIRSR" id="PIRSR000460-1"/>
    </source>
</evidence>
<evidence type="ECO:0000256" key="6">
    <source>
        <dbReference type="ARBA" id="ARBA00022533"/>
    </source>
</evidence>
<dbReference type="FunFam" id="3.40.50.2000:FF:000105">
    <property type="entry name" value="Alpha-1,4 glucan phosphorylase"/>
    <property type="match status" value="1"/>
</dbReference>
<evidence type="ECO:0000256" key="9">
    <source>
        <dbReference type="ARBA" id="ARBA00022679"/>
    </source>
</evidence>
<dbReference type="PANTHER" id="PTHR11468:SF28">
    <property type="entry name" value="ALPHA-GLUCAN PHOSPHORYLASE 1"/>
    <property type="match status" value="1"/>
</dbReference>
<keyword evidence="8 14" id="KW-0328">Glycosyltransferase</keyword>
<keyword evidence="7" id="KW-0934">Plastid</keyword>
<comment type="caution">
    <text evidence="16">The sequence shown here is derived from an EMBL/GenBank/DDBJ whole genome shotgun (WGS) entry which is preliminary data.</text>
</comment>
<evidence type="ECO:0000256" key="12">
    <source>
        <dbReference type="ARBA" id="ARBA00023277"/>
    </source>
</evidence>
<keyword evidence="17" id="KW-1185">Reference proteome</keyword>
<dbReference type="EC" id="2.4.1.1" evidence="14"/>
<gene>
    <name evidence="16" type="ORF">VNO77_35238</name>
</gene>
<evidence type="ECO:0000256" key="1">
    <source>
        <dbReference type="ARBA" id="ARBA00001275"/>
    </source>
</evidence>
<feature type="compositionally biased region" description="Acidic residues" evidence="15">
    <location>
        <begin position="581"/>
        <end position="601"/>
    </location>
</feature>
<feature type="region of interest" description="Disordered" evidence="15">
    <location>
        <begin position="572"/>
        <end position="628"/>
    </location>
</feature>
<dbReference type="GO" id="GO:0009507">
    <property type="term" value="C:chloroplast"/>
    <property type="evidence" value="ECO:0007669"/>
    <property type="project" value="UniProtKB-SubCell"/>
</dbReference>
<proteinExistence type="inferred from homology"/>
<reference evidence="16 17" key="1">
    <citation type="submission" date="2024-01" db="EMBL/GenBank/DDBJ databases">
        <title>The genomes of 5 underutilized Papilionoideae crops provide insights into root nodulation and disease resistanc.</title>
        <authorList>
            <person name="Jiang F."/>
        </authorList>
    </citation>
    <scope>NUCLEOTIDE SEQUENCE [LARGE SCALE GENOMIC DNA]</scope>
    <source>
        <strain evidence="16">LVBAO_FW01</strain>
        <tissue evidence="16">Leaves</tissue>
    </source>
</reference>
<evidence type="ECO:0000256" key="15">
    <source>
        <dbReference type="SAM" id="MobiDB-lite"/>
    </source>
</evidence>
<dbReference type="SUPFAM" id="SSF53756">
    <property type="entry name" value="UDP-Glycosyltransferase/glycogen phosphorylase"/>
    <property type="match status" value="1"/>
</dbReference>
<feature type="region of interest" description="Disordered" evidence="15">
    <location>
        <begin position="1"/>
        <end position="33"/>
    </location>
</feature>
<dbReference type="AlphaFoldDB" id="A0AAN9KF46"/>
<feature type="region of interest" description="Disordered" evidence="15">
    <location>
        <begin position="116"/>
        <end position="137"/>
    </location>
</feature>
<dbReference type="PROSITE" id="PS00102">
    <property type="entry name" value="PHOSPHORYLASE"/>
    <property type="match status" value="1"/>
</dbReference>
<evidence type="ECO:0000256" key="5">
    <source>
        <dbReference type="ARBA" id="ARBA00022528"/>
    </source>
</evidence>
<keyword evidence="12 14" id="KW-0119">Carbohydrate metabolism</keyword>
<evidence type="ECO:0000256" key="8">
    <source>
        <dbReference type="ARBA" id="ARBA00022676"/>
    </source>
</evidence>
<dbReference type="InterPro" id="IPR000811">
    <property type="entry name" value="Glyco_trans_35"/>
</dbReference>